<dbReference type="AlphaFoldDB" id="A0A1U9JXM7"/>
<evidence type="ECO:0000313" key="1">
    <source>
        <dbReference type="EMBL" id="AQS50550.1"/>
    </source>
</evidence>
<protein>
    <recommendedName>
        <fullName evidence="3">HK97 gp10 family phage protein</fullName>
    </recommendedName>
</protein>
<proteinExistence type="predicted"/>
<name>A0A1U9JXM7_9BURK</name>
<dbReference type="KEGG" id="phn:PAEH1_01480"/>
<gene>
    <name evidence="1" type="ORF">PAEH1_01480</name>
</gene>
<organism evidence="1 2">
    <name type="scientific">Paenalcaligenes hominis</name>
    <dbReference type="NCBI Taxonomy" id="643674"/>
    <lineage>
        <taxon>Bacteria</taxon>
        <taxon>Pseudomonadati</taxon>
        <taxon>Pseudomonadota</taxon>
        <taxon>Betaproteobacteria</taxon>
        <taxon>Burkholderiales</taxon>
        <taxon>Alcaligenaceae</taxon>
        <taxon>Paenalcaligenes</taxon>
    </lineage>
</organism>
<reference evidence="1 2" key="1">
    <citation type="submission" date="2017-01" db="EMBL/GenBank/DDBJ databases">
        <title>Complete Genome Sequence of Paenalcaligenes hominis, Isolated from a paraplegic Patient with neurogenic bladder.</title>
        <authorList>
            <person name="Mukhopadhyay R."/>
            <person name="Joaquin J."/>
            <person name="Hogue R."/>
            <person name="Kilaru A."/>
            <person name="Jospin G."/>
            <person name="Mars K."/>
            <person name="Eisen J.A."/>
            <person name="Chaturvedi V."/>
        </authorList>
    </citation>
    <scope>NUCLEOTIDE SEQUENCE [LARGE SCALE GENOMIC DNA]</scope>
    <source>
        <strain evidence="1 2">15S00501</strain>
    </source>
</reference>
<accession>A0A1U9JXM7</accession>
<dbReference type="EMBL" id="CP019697">
    <property type="protein sequence ID" value="AQS50550.1"/>
    <property type="molecule type" value="Genomic_DNA"/>
</dbReference>
<sequence length="127" mass="13773">MAGWSKKPTMFIKAIEGDLSKKRNSVAVDMLQGVITSAPVQDGVFKANNRVSIDGPDLTQDMNEQDKNGSETLRKGVAVINANNEPFSEVFIQNNLPYAEALENGHSSQAPHGVYGVTFDAVAEKHK</sequence>
<evidence type="ECO:0000313" key="2">
    <source>
        <dbReference type="Proteomes" id="UP000189369"/>
    </source>
</evidence>
<evidence type="ECO:0008006" key="3">
    <source>
        <dbReference type="Google" id="ProtNLM"/>
    </source>
</evidence>
<dbReference type="STRING" id="643674.PAEH1_01480"/>
<dbReference type="Proteomes" id="UP000189369">
    <property type="component" value="Chromosome"/>
</dbReference>
<dbReference type="OrthoDB" id="6650149at2"/>